<dbReference type="PANTHER" id="PTHR33164">
    <property type="entry name" value="TRANSCRIPTIONAL REGULATOR, MARR FAMILY"/>
    <property type="match status" value="1"/>
</dbReference>
<feature type="domain" description="HTH marR-type" evidence="1">
    <location>
        <begin position="15"/>
        <end position="147"/>
    </location>
</feature>
<dbReference type="InterPro" id="IPR000835">
    <property type="entry name" value="HTH_MarR-typ"/>
</dbReference>
<dbReference type="PANTHER" id="PTHR33164:SF99">
    <property type="entry name" value="MARR FAMILY REGULATORY PROTEIN"/>
    <property type="match status" value="1"/>
</dbReference>
<dbReference type="SMART" id="SM00347">
    <property type="entry name" value="HTH_MARR"/>
    <property type="match status" value="1"/>
</dbReference>
<dbReference type="Proteomes" id="UP001595696">
    <property type="component" value="Unassembled WGS sequence"/>
</dbReference>
<evidence type="ECO:0000313" key="2">
    <source>
        <dbReference type="EMBL" id="MFC3960632.1"/>
    </source>
</evidence>
<accession>A0ABV8DLW3</accession>
<dbReference type="EMBL" id="JBHSAX010000002">
    <property type="protein sequence ID" value="MFC3960632.1"/>
    <property type="molecule type" value="Genomic_DNA"/>
</dbReference>
<comment type="caution">
    <text evidence="2">The sequence shown here is derived from an EMBL/GenBank/DDBJ whole genome shotgun (WGS) entry which is preliminary data.</text>
</comment>
<dbReference type="Gene3D" id="1.10.10.10">
    <property type="entry name" value="Winged helix-like DNA-binding domain superfamily/Winged helix DNA-binding domain"/>
    <property type="match status" value="1"/>
</dbReference>
<dbReference type="InterPro" id="IPR036390">
    <property type="entry name" value="WH_DNA-bd_sf"/>
</dbReference>
<keyword evidence="3" id="KW-1185">Reference proteome</keyword>
<reference evidence="3" key="1">
    <citation type="journal article" date="2019" name="Int. J. Syst. Evol. Microbiol.">
        <title>The Global Catalogue of Microorganisms (GCM) 10K type strain sequencing project: providing services to taxonomists for standard genome sequencing and annotation.</title>
        <authorList>
            <consortium name="The Broad Institute Genomics Platform"/>
            <consortium name="The Broad Institute Genome Sequencing Center for Infectious Disease"/>
            <person name="Wu L."/>
            <person name="Ma J."/>
        </authorList>
    </citation>
    <scope>NUCLEOTIDE SEQUENCE [LARGE SCALE GENOMIC DNA]</scope>
    <source>
        <strain evidence="3">CGMCC 4.7330</strain>
    </source>
</reference>
<dbReference type="InterPro" id="IPR039422">
    <property type="entry name" value="MarR/SlyA-like"/>
</dbReference>
<proteinExistence type="predicted"/>
<dbReference type="PROSITE" id="PS50995">
    <property type="entry name" value="HTH_MARR_2"/>
    <property type="match status" value="1"/>
</dbReference>
<protein>
    <submittedName>
        <fullName evidence="2">MarR family winged helix-turn-helix transcriptional regulator</fullName>
    </submittedName>
</protein>
<organism evidence="2 3">
    <name type="scientific">Nocardia jiangsuensis</name>
    <dbReference type="NCBI Taxonomy" id="1691563"/>
    <lineage>
        <taxon>Bacteria</taxon>
        <taxon>Bacillati</taxon>
        <taxon>Actinomycetota</taxon>
        <taxon>Actinomycetes</taxon>
        <taxon>Mycobacteriales</taxon>
        <taxon>Nocardiaceae</taxon>
        <taxon>Nocardia</taxon>
    </lineage>
</organism>
<dbReference type="SUPFAM" id="SSF46785">
    <property type="entry name" value="Winged helix' DNA-binding domain"/>
    <property type="match status" value="1"/>
</dbReference>
<sequence>MPDPRWLDDREMAAWLPLIKLIHLLPQALDRQLRDEVGIGHSYYSMLASLSDAPDRTMPMGELARYTATSPSRLSHAISVMQQRGWVERKPSPADRRIQYATLTTAGLEVLRKVAPSHVAEVRRLIFDRLTLEQVDQLRELGTALLDGLDGAEPAGR</sequence>
<name>A0ABV8DLW3_9NOCA</name>
<dbReference type="RefSeq" id="WP_378610398.1">
    <property type="nucleotide sequence ID" value="NZ_JBHSAX010000002.1"/>
</dbReference>
<dbReference type="Pfam" id="PF12802">
    <property type="entry name" value="MarR_2"/>
    <property type="match status" value="1"/>
</dbReference>
<evidence type="ECO:0000259" key="1">
    <source>
        <dbReference type="PROSITE" id="PS50995"/>
    </source>
</evidence>
<dbReference type="InterPro" id="IPR036388">
    <property type="entry name" value="WH-like_DNA-bd_sf"/>
</dbReference>
<gene>
    <name evidence="2" type="ORF">ACFO0B_01370</name>
</gene>
<evidence type="ECO:0000313" key="3">
    <source>
        <dbReference type="Proteomes" id="UP001595696"/>
    </source>
</evidence>